<keyword evidence="1" id="KW-1133">Transmembrane helix</keyword>
<gene>
    <name evidence="2" type="ORF">CEXT_408231</name>
</gene>
<accession>A0AAV4NFW9</accession>
<evidence type="ECO:0000256" key="1">
    <source>
        <dbReference type="SAM" id="Phobius"/>
    </source>
</evidence>
<sequence length="186" mass="20219">MKCNYPRQQPPTFPLMNASPYQLIREGFISICCFCKDGPPLLHLESSRPFNRIVVYPTEMVHSHLTVTLCGGISGCLCCSDGLGSEECLLDILDVLGGDAGVLVRHVNCRHVTSPSAFGFFRDLLLIVVLGVLHVHLLLHQDHGDGALVTTGAIGPFLCGALHARGRLVGALLMFSTCECVRCFLR</sequence>
<organism evidence="2 3">
    <name type="scientific">Caerostris extrusa</name>
    <name type="common">Bark spider</name>
    <name type="synonym">Caerostris bankana</name>
    <dbReference type="NCBI Taxonomy" id="172846"/>
    <lineage>
        <taxon>Eukaryota</taxon>
        <taxon>Metazoa</taxon>
        <taxon>Ecdysozoa</taxon>
        <taxon>Arthropoda</taxon>
        <taxon>Chelicerata</taxon>
        <taxon>Arachnida</taxon>
        <taxon>Araneae</taxon>
        <taxon>Araneomorphae</taxon>
        <taxon>Entelegynae</taxon>
        <taxon>Araneoidea</taxon>
        <taxon>Araneidae</taxon>
        <taxon>Caerostris</taxon>
    </lineage>
</organism>
<name>A0AAV4NFW9_CAEEX</name>
<dbReference type="AlphaFoldDB" id="A0AAV4NFW9"/>
<proteinExistence type="predicted"/>
<protein>
    <submittedName>
        <fullName evidence="2">Uncharacterized protein</fullName>
    </submittedName>
</protein>
<keyword evidence="1" id="KW-0812">Transmembrane</keyword>
<feature type="transmembrane region" description="Helical" evidence="1">
    <location>
        <begin position="120"/>
        <end position="140"/>
    </location>
</feature>
<comment type="caution">
    <text evidence="2">The sequence shown here is derived from an EMBL/GenBank/DDBJ whole genome shotgun (WGS) entry which is preliminary data.</text>
</comment>
<evidence type="ECO:0000313" key="2">
    <source>
        <dbReference type="EMBL" id="GIX83205.1"/>
    </source>
</evidence>
<dbReference type="Proteomes" id="UP001054945">
    <property type="component" value="Unassembled WGS sequence"/>
</dbReference>
<reference evidence="2 3" key="1">
    <citation type="submission" date="2021-06" db="EMBL/GenBank/DDBJ databases">
        <title>Caerostris extrusa draft genome.</title>
        <authorList>
            <person name="Kono N."/>
            <person name="Arakawa K."/>
        </authorList>
    </citation>
    <scope>NUCLEOTIDE SEQUENCE [LARGE SCALE GENOMIC DNA]</scope>
</reference>
<dbReference type="EMBL" id="BPLR01003301">
    <property type="protein sequence ID" value="GIX83205.1"/>
    <property type="molecule type" value="Genomic_DNA"/>
</dbReference>
<keyword evidence="1" id="KW-0472">Membrane</keyword>
<feature type="transmembrane region" description="Helical" evidence="1">
    <location>
        <begin position="146"/>
        <end position="164"/>
    </location>
</feature>
<keyword evidence="3" id="KW-1185">Reference proteome</keyword>
<evidence type="ECO:0000313" key="3">
    <source>
        <dbReference type="Proteomes" id="UP001054945"/>
    </source>
</evidence>